<protein>
    <submittedName>
        <fullName evidence="1">Uncharacterized protein</fullName>
    </submittedName>
</protein>
<proteinExistence type="predicted"/>
<dbReference type="EMBL" id="BK032687">
    <property type="protein sequence ID" value="DAF55341.1"/>
    <property type="molecule type" value="Genomic_DNA"/>
</dbReference>
<sequence>MNSTKHGYKYYEFEDVREICMRCRYGFCYGDWSIQDCSYCRLPKALETMKEQAEVLEEFYAKKLF</sequence>
<name>A0A8S5SW94_9CAUD</name>
<accession>A0A8S5SW94</accession>
<organism evidence="1">
    <name type="scientific">Siphoviridae sp. ctZHD14</name>
    <dbReference type="NCBI Taxonomy" id="2827891"/>
    <lineage>
        <taxon>Viruses</taxon>
        <taxon>Duplodnaviria</taxon>
        <taxon>Heunggongvirae</taxon>
        <taxon>Uroviricota</taxon>
        <taxon>Caudoviricetes</taxon>
    </lineage>
</organism>
<reference evidence="1" key="1">
    <citation type="journal article" date="2021" name="Proc. Natl. Acad. Sci. U.S.A.">
        <title>A Catalog of Tens of Thousands of Viruses from Human Metagenomes Reveals Hidden Associations with Chronic Diseases.</title>
        <authorList>
            <person name="Tisza M.J."/>
            <person name="Buck C.B."/>
        </authorList>
    </citation>
    <scope>NUCLEOTIDE SEQUENCE</scope>
    <source>
        <strain evidence="1">CtZHD14</strain>
    </source>
</reference>
<evidence type="ECO:0000313" key="1">
    <source>
        <dbReference type="EMBL" id="DAF55341.1"/>
    </source>
</evidence>